<accession>A0AAN8NVF0</accession>
<sequence>MYLCGFGREFGFERPCPGSSPNNDRQHTDEGRCRADVVYTVCDLSHSSEVTFRLKGYPGVYATTAENRGKTSQDIDRKCEVT</sequence>
<gene>
    <name evidence="1" type="ORF">RUM43_009084</name>
</gene>
<dbReference type="EMBL" id="JAWJWE010000038">
    <property type="protein sequence ID" value="KAK6623232.1"/>
    <property type="molecule type" value="Genomic_DNA"/>
</dbReference>
<name>A0AAN8NVF0_POLSC</name>
<evidence type="ECO:0000313" key="1">
    <source>
        <dbReference type="EMBL" id="KAK6623232.1"/>
    </source>
</evidence>
<dbReference type="Proteomes" id="UP001372834">
    <property type="component" value="Unassembled WGS sequence"/>
</dbReference>
<reference evidence="1 2" key="1">
    <citation type="submission" date="2023-10" db="EMBL/GenBank/DDBJ databases">
        <title>Genomes of two closely related lineages of the louse Polyplax serrata with different host specificities.</title>
        <authorList>
            <person name="Martinu J."/>
            <person name="Tarabai H."/>
            <person name="Stefka J."/>
            <person name="Hypsa V."/>
        </authorList>
    </citation>
    <scope>NUCLEOTIDE SEQUENCE [LARGE SCALE GENOMIC DNA]</scope>
    <source>
        <strain evidence="1">HR10_N</strain>
    </source>
</reference>
<dbReference type="AlphaFoldDB" id="A0AAN8NVF0"/>
<evidence type="ECO:0000313" key="2">
    <source>
        <dbReference type="Proteomes" id="UP001372834"/>
    </source>
</evidence>
<organism evidence="1 2">
    <name type="scientific">Polyplax serrata</name>
    <name type="common">Common mouse louse</name>
    <dbReference type="NCBI Taxonomy" id="468196"/>
    <lineage>
        <taxon>Eukaryota</taxon>
        <taxon>Metazoa</taxon>
        <taxon>Ecdysozoa</taxon>
        <taxon>Arthropoda</taxon>
        <taxon>Hexapoda</taxon>
        <taxon>Insecta</taxon>
        <taxon>Pterygota</taxon>
        <taxon>Neoptera</taxon>
        <taxon>Paraneoptera</taxon>
        <taxon>Psocodea</taxon>
        <taxon>Troctomorpha</taxon>
        <taxon>Phthiraptera</taxon>
        <taxon>Anoplura</taxon>
        <taxon>Polyplacidae</taxon>
        <taxon>Polyplax</taxon>
    </lineage>
</organism>
<protein>
    <submittedName>
        <fullName evidence="1">Uncharacterized protein</fullName>
    </submittedName>
</protein>
<proteinExistence type="predicted"/>
<comment type="caution">
    <text evidence="1">The sequence shown here is derived from an EMBL/GenBank/DDBJ whole genome shotgun (WGS) entry which is preliminary data.</text>
</comment>